<dbReference type="EMBL" id="AC002115">
    <property type="status" value="NOT_ANNOTATED_CDS"/>
    <property type="molecule type" value="Genomic_DNA"/>
</dbReference>
<dbReference type="ChiTaRS" id="HAUS5">
    <property type="organism name" value="human"/>
</dbReference>
<evidence type="ECO:0007829" key="3">
    <source>
        <dbReference type="PeptideAtlas" id="U3KQJ5"/>
    </source>
</evidence>
<dbReference type="MassIVE" id="U3KQJ5"/>
<evidence type="ECO:0000313" key="1">
    <source>
        <dbReference type="Ensembl" id="ENSP00000475934.1"/>
    </source>
</evidence>
<reference evidence="1 2" key="1">
    <citation type="journal article" date="2001" name="Nature">
        <title>Initial sequencing and analysis of the human genome.</title>
        <authorList>
            <consortium name="International Human Genome Sequencing Consortium"/>
            <person name="Lander E.S."/>
            <person name="Linton L.M."/>
            <person name="Birren B."/>
            <person name="Nusbaum C."/>
            <person name="Zody M.C."/>
            <person name="Baldwin J."/>
            <person name="Devon K."/>
            <person name="Dewar K."/>
            <person name="Doyle M."/>
            <person name="FitzHugh W."/>
            <person name="Funke R."/>
            <person name="Gage D."/>
            <person name="Harris K."/>
            <person name="Heaford A."/>
            <person name="Howland J."/>
            <person name="Kann L."/>
            <person name="Lehoczky J."/>
            <person name="LeVine R."/>
            <person name="McEwan P."/>
            <person name="McKernan K."/>
            <person name="Meldrim J."/>
            <person name="Mesirov J.P."/>
            <person name="Miranda C."/>
            <person name="Morris W."/>
            <person name="Naylor J."/>
            <person name="Raymond C."/>
            <person name="Rosetti M."/>
            <person name="Santos R."/>
            <person name="Sheridan A."/>
            <person name="Sougnez C."/>
            <person name="Stange-Thomann N."/>
            <person name="Stojanovic N."/>
            <person name="Subramanian A."/>
            <person name="Wyman D."/>
            <person name="Rogers J."/>
            <person name="Sulston J."/>
            <person name="Ainscough R."/>
            <person name="Beck S."/>
            <person name="Bentley D."/>
            <person name="Burton J."/>
            <person name="Clee C."/>
            <person name="Carter N."/>
            <person name="Coulson A."/>
            <person name="Deadman R."/>
            <person name="Deloukas P."/>
            <person name="Dunham A."/>
            <person name="Dunham I."/>
            <person name="Durbin R."/>
            <person name="French L."/>
            <person name="Grafham D."/>
            <person name="Gregory S."/>
            <person name="Hubbard T."/>
            <person name="Humphray S."/>
            <person name="Hunt A."/>
            <person name="Jones M."/>
            <person name="Lloyd C."/>
            <person name="McMurray A."/>
            <person name="Matthews L."/>
            <person name="Mercer S."/>
            <person name="Milne S."/>
            <person name="Mullikin J.C."/>
            <person name="Mungall A."/>
            <person name="Plumb R."/>
            <person name="Ross M."/>
            <person name="Shownkeen R."/>
            <person name="Sims S."/>
            <person name="Waterston R.H."/>
            <person name="Wilson R.K."/>
            <person name="Hillier L.W."/>
            <person name="McPherson J.D."/>
            <person name="Marra M.A."/>
            <person name="Mardis E.R."/>
            <person name="Fulton L.A."/>
            <person name="Chinwalla A.T."/>
            <person name="Pepin K.H."/>
            <person name="Gish W.R."/>
            <person name="Chissoe S.L."/>
            <person name="Wendl M.C."/>
            <person name="Delehaunty K.D."/>
            <person name="Miner T.L."/>
            <person name="Delehaunty A."/>
            <person name="Kramer J.B."/>
            <person name="Cook L.L."/>
            <person name="Fulton R.S."/>
            <person name="Johnson D.L."/>
            <person name="Minx P.J."/>
            <person name="Clifton S.W."/>
            <person name="Hawkins T."/>
            <person name="Branscomb E."/>
            <person name="Predki P."/>
            <person name="Richardson P."/>
            <person name="Wenning S."/>
            <person name="Slezak T."/>
            <person name="Doggett N."/>
            <person name="Cheng J.F."/>
            <person name="Olsen A."/>
            <person name="Lucas S."/>
            <person name="Elkin C."/>
            <person name="Uberbacher E."/>
            <person name="Frazier M."/>
            <person name="Gibbs R.A."/>
            <person name="Muzny D.M."/>
            <person name="Scherer S.E."/>
            <person name="Bouck J.B."/>
            <person name="Sodergren E.J."/>
            <person name="Worley K.C."/>
            <person name="Rives C.M."/>
            <person name="Gorrell J.H."/>
            <person name="Metzker M.L."/>
            <person name="Naylor S.L."/>
            <person name="Kucherlapati R.S."/>
            <person name="Nelson D.L."/>
            <person name="Weinstock G.M."/>
            <person name="Sakaki Y."/>
            <person name="Fujiyama A."/>
            <person name="Hattori M."/>
            <person name="Yada T."/>
            <person name="Toyoda A."/>
            <person name="Itoh T."/>
            <person name="Kawagoe C."/>
            <person name="Watanabe H."/>
            <person name="Totoki Y."/>
            <person name="Taylor T."/>
            <person name="Weissenbach J."/>
            <person name="Heilig R."/>
            <person name="Saurin W."/>
            <person name="Artiguenave F."/>
            <person name="Brottier P."/>
            <person name="Bruls T."/>
            <person name="Pelletier E."/>
            <person name="Robert C."/>
            <person name="Wincker P."/>
            <person name="Smith D.R."/>
            <person name="Doucette-Stamm L."/>
            <person name="Rubenfield M."/>
            <person name="Weinstock K."/>
            <person name="Lee H.M."/>
            <person name="Dubois J."/>
            <person name="Rosenthal A."/>
            <person name="Platzer M."/>
            <person name="Nyakatura G."/>
            <person name="Taudien S."/>
            <person name="Rump A."/>
            <person name="Yang H."/>
            <person name="Yu J."/>
            <person name="Wang J."/>
            <person name="Huang G."/>
            <person name="Gu J."/>
            <person name="Hood L."/>
            <person name="Rowen L."/>
            <person name="Madan A."/>
            <person name="Qin S."/>
            <person name="Davis R.W."/>
            <person name="Federspiel N.A."/>
            <person name="Abola A.P."/>
            <person name="Proctor M.J."/>
            <person name="Myers R.M."/>
            <person name="Schmutz J."/>
            <person name="Dickson M."/>
            <person name="Grimwood J."/>
            <person name="Cox D.R."/>
            <person name="Olson M.V."/>
            <person name="Kaul R."/>
            <person name="Raymond C."/>
            <person name="Shimizu N."/>
            <person name="Kawasaki K."/>
            <person name="Minoshima S."/>
            <person name="Evans G.A."/>
            <person name="Athanasiou M."/>
            <person name="Schultz R."/>
            <person name="Roe B.A."/>
            <person name="Chen F."/>
            <person name="Pan H."/>
            <person name="Ramser J."/>
            <person name="Lehrach H."/>
            <person name="Reinhardt R."/>
            <person name="McCombie W.R."/>
            <person name="de la Bastide M."/>
            <person name="Dedhia N."/>
            <person name="Blocker H."/>
            <person name="Hornischer K."/>
            <person name="Nordsiek G."/>
            <person name="Agarwala R."/>
            <person name="Aravind L."/>
            <person name="Bailey J.A."/>
            <person name="Bateman A."/>
            <person name="Batzoglou S."/>
            <person name="Birney E."/>
            <person name="Bork P."/>
            <person name="Brown D.G."/>
            <person name="Burge C.B."/>
            <person name="Cerutti L."/>
            <person name="Chen H.C."/>
            <person name="Church D."/>
            <person name="Clamp M."/>
            <person name="Copley R.R."/>
            <person name="Doerks T."/>
            <person name="Eddy S.R."/>
            <person name="Eichler E.E."/>
            <person name="Furey T.S."/>
            <person name="Galagan J."/>
            <person name="Gilbert J.G."/>
            <person name="Harmon C."/>
            <person name="Hayashizaki Y."/>
            <person name="Haussler D."/>
            <person name="Hermjakob H."/>
            <person name="Hokamp K."/>
            <person name="Jang W."/>
            <person name="Johnson L.S."/>
            <person name="Jones T.A."/>
            <person name="Kasif S."/>
            <person name="Kaspryzk A."/>
            <person name="Kennedy S."/>
            <person name="Kent W.J."/>
            <person name="Kitts P."/>
            <person name="Koonin E.V."/>
            <person name="Korf I."/>
            <person name="Kulp D."/>
            <person name="Lancet D."/>
            <person name="Lowe T.M."/>
            <person name="McLysaght A."/>
            <person name="Mikkelsen T."/>
            <person name="Moran J.V."/>
            <person name="Mulder N."/>
            <person name="Pollara V.J."/>
            <person name="Ponting C.P."/>
            <person name="Schuler G."/>
            <person name="Schultz J."/>
            <person name="Slater G."/>
            <person name="Smit A.F."/>
            <person name="Stupka E."/>
            <person name="Szustakowski J."/>
            <person name="Thierry-Mieg D."/>
            <person name="Thierry-Mieg J."/>
            <person name="Wagner L."/>
            <person name="Wallis J."/>
            <person name="Wheeler R."/>
            <person name="Williams A."/>
            <person name="Wolf Y.I."/>
            <person name="Wolfe K.H."/>
            <person name="Yang S.P."/>
            <person name="Yeh R.F."/>
            <person name="Collins F."/>
            <person name="Guyer M.S."/>
            <person name="Peterson J."/>
            <person name="Felsenfeld A."/>
            <person name="Wetterstrand K.A."/>
            <person name="Patrinos A."/>
            <person name="Morgan M.J."/>
            <person name="de Jong P."/>
            <person name="Catanese J.J."/>
            <person name="Osoegawa K."/>
            <person name="Shizuya H."/>
            <person name="Choi S."/>
            <person name="Chen Y.J."/>
        </authorList>
    </citation>
    <scope>NUCLEOTIDE SEQUENCE [LARGE SCALE GENOMIC DNA]</scope>
</reference>
<evidence type="ECO:0007829" key="4">
    <source>
        <dbReference type="ProteomicsDB" id="U3KQJ5"/>
    </source>
</evidence>
<reference evidence="1 2" key="2">
    <citation type="journal article" date="2004" name="Nature">
        <title>The DNA sequence and biology of human chromosome 19.</title>
        <authorList>
            <person name="Grimwood J."/>
            <person name="Gordon L.A."/>
            <person name="Olsen A."/>
            <person name="Terry A."/>
            <person name="Schmutz J."/>
            <person name="Lamerdin J."/>
            <person name="Hellsten U."/>
            <person name="Goodstein D."/>
            <person name="Couronne O."/>
            <person name="Tran-Gyamfi M."/>
            <person name="Aerts A."/>
            <person name="Altherr M."/>
            <person name="Ashworth L."/>
            <person name="Bajorek E."/>
            <person name="Black S."/>
            <person name="Branscomb E."/>
            <person name="Caenepeel S."/>
            <person name="Carrano A."/>
            <person name="Caoile C."/>
            <person name="Chan Y.M."/>
            <person name="Christensen M."/>
            <person name="Cleland C.A."/>
            <person name="Copeland A."/>
            <person name="Dalin E."/>
            <person name="Dehal P."/>
            <person name="Denys M."/>
            <person name="Detter J.C."/>
            <person name="Escobar J."/>
            <person name="Flowers D."/>
            <person name="Fotopulos D."/>
            <person name="Garcia C."/>
            <person name="Georgescu A.M."/>
            <person name="Glavina T."/>
            <person name="Gomez M."/>
            <person name="Gonzales E."/>
            <person name="Groza M."/>
            <person name="Hammon N."/>
            <person name="Hawkins T."/>
            <person name="Haydu L."/>
            <person name="Ho I."/>
            <person name="Huang W."/>
            <person name="Israni S."/>
            <person name="Jett J."/>
            <person name="Kadner K."/>
            <person name="Kimball H."/>
            <person name="Kobayashi A."/>
            <person name="Larionov V."/>
            <person name="Leem S.H."/>
            <person name="Lopez F."/>
            <person name="Lou Y."/>
            <person name="Lowry S."/>
            <person name="Malfatti S."/>
            <person name="Martinez D."/>
            <person name="McCready P."/>
            <person name="Medina C."/>
            <person name="Morgan J."/>
            <person name="Nelson K."/>
            <person name="Nolan M."/>
            <person name="Ovcharenko I."/>
            <person name="Pitluck S."/>
            <person name="Pollard M."/>
            <person name="Popkie A.P."/>
            <person name="Predki P."/>
            <person name="Quan G."/>
            <person name="Ramirez L."/>
            <person name="Rash S."/>
            <person name="Retterer J."/>
            <person name="Rodriguez A."/>
            <person name="Rogers S."/>
            <person name="Salamov A."/>
            <person name="Salazar A."/>
            <person name="She X."/>
            <person name="Smith D."/>
            <person name="Slezak T."/>
            <person name="Solovyev V."/>
            <person name="Thayer N."/>
            <person name="Tice H."/>
            <person name="Tsai M."/>
            <person name="Ustaszewska A."/>
            <person name="Vo N."/>
            <person name="Wagner M."/>
            <person name="Wheeler J."/>
            <person name="Wu K."/>
            <person name="Xie G."/>
            <person name="Yang J."/>
            <person name="Dubchak I."/>
            <person name="Furey T.S."/>
            <person name="DeJong P."/>
            <person name="Dickson M."/>
            <person name="Gordon D."/>
            <person name="Eichler E.E."/>
            <person name="Pennacchio L.A."/>
            <person name="Richardson P."/>
            <person name="Stubbs L."/>
            <person name="Rokhsar D.S."/>
            <person name="Myers R.M."/>
            <person name="Rubin E.M."/>
            <person name="Lucas S.M."/>
        </authorList>
    </citation>
    <scope>NUCLEOTIDE SEQUENCE [LARGE SCALE GENOMIC DNA]</scope>
</reference>
<dbReference type="Bgee" id="ENSG00000249115">
    <property type="expression patterns" value="Expressed in secondary oocyte and 194 other cell types or tissues"/>
</dbReference>
<keyword evidence="3 4" id="KW-1267">Proteomics identification</keyword>
<evidence type="ECO:0000313" key="2">
    <source>
        <dbReference type="Proteomes" id="UP000005640"/>
    </source>
</evidence>
<gene>
    <name evidence="1" type="primary">HAUS5</name>
</gene>
<reference evidence="1" key="5">
    <citation type="submission" date="2025-08" db="UniProtKB">
        <authorList>
            <consortium name="Ensembl"/>
        </authorList>
    </citation>
    <scope>IDENTIFICATION</scope>
</reference>
<dbReference type="Ensembl" id="ENST00000592291.5">
    <property type="protein sequence ID" value="ENSP00000475934.1"/>
    <property type="gene ID" value="ENSG00000249115.9"/>
</dbReference>
<dbReference type="Ensembl" id="ENST00000592291.5">
    <property type="protein sequence ID" value="ENSP00000475934.1"/>
    <property type="gene ID" value="ENSG00000249115.10"/>
</dbReference>
<proteinExistence type="evidence at protein level"/>
<dbReference type="GeneTree" id="ENSGT00390000012508"/>
<dbReference type="VEuPathDB" id="HostDB:ENSG00000249115"/>
<sequence length="60" mass="6372">MELAQEARELGCWAVEEMGVPVAARAPESTLRRNEDPTPCVLPQAYAYTLSPQAVSGPGG</sequence>
<dbReference type="OpenTargets" id="ENSG00000249115"/>
<dbReference type="OrthoDB" id="2019614at2759"/>
<dbReference type="SMR" id="U3KQJ5"/>
<dbReference type="HGNC" id="HGNC:29130">
    <property type="gene designation" value="HAUS5"/>
</dbReference>
<reference evidence="1" key="6">
    <citation type="submission" date="2025-09" db="UniProtKB">
        <authorList>
            <consortium name="Ensembl"/>
        </authorList>
    </citation>
    <scope>IDENTIFICATION</scope>
</reference>
<reference evidence="1 2" key="3">
    <citation type="journal article" date="2004" name="Nature">
        <title>Finishing the euchromatic sequence of the human genome.</title>
        <authorList>
            <consortium name="International Human Genome Sequencing Consortium"/>
        </authorList>
    </citation>
    <scope>NUCLEOTIDE SEQUENCE [LARGE SCALE GENOMIC DNA]</scope>
</reference>
<dbReference type="Proteomes" id="UP000005640">
    <property type="component" value="Chromosome 19"/>
</dbReference>
<protein>
    <submittedName>
        <fullName evidence="1">HAUS augmin like complex subunit 5</fullName>
    </submittedName>
</protein>
<accession>U3KQJ5</accession>
<organism evidence="1 2">
    <name type="scientific">Homo sapiens</name>
    <name type="common">Human</name>
    <dbReference type="NCBI Taxonomy" id="9606"/>
    <lineage>
        <taxon>Eukaryota</taxon>
        <taxon>Metazoa</taxon>
        <taxon>Chordata</taxon>
        <taxon>Craniata</taxon>
        <taxon>Vertebrata</taxon>
        <taxon>Euteleostomi</taxon>
        <taxon>Mammalia</taxon>
        <taxon>Eutheria</taxon>
        <taxon>Euarchontoglires</taxon>
        <taxon>Primates</taxon>
        <taxon>Haplorrhini</taxon>
        <taxon>Catarrhini</taxon>
        <taxon>Hominidae</taxon>
        <taxon>Homo</taxon>
    </lineage>
</organism>
<reference evidence="5" key="4">
    <citation type="journal article" date="2012" name="Proc. Natl. Acad. Sci. U.S.A.">
        <title>N-terminal acetylome analyses and functional insights of the N-terminal acetyltransferase NatB.</title>
        <authorList>
            <person name="Van Damme P."/>
            <person name="Lasa M."/>
            <person name="Polevoda B."/>
            <person name="Gazquez C."/>
            <person name="Elosegui-Artola A."/>
            <person name="Kim D.S."/>
            <person name="De Juan-Pardo E."/>
            <person name="Demeyer K."/>
            <person name="Hole K."/>
            <person name="Larrea E."/>
            <person name="Timmerman E."/>
            <person name="Prieto J."/>
            <person name="Arnesen T."/>
            <person name="Sherman F."/>
            <person name="Gevaert K."/>
            <person name="Aldabe R."/>
        </authorList>
    </citation>
    <scope>IDENTIFICATION BY MASS SPECTROMETRY [LARGE SCALE ANALYSIS]</scope>
</reference>
<dbReference type="UCSC" id="uc060xgb.1">
    <property type="organism name" value="human"/>
</dbReference>
<dbReference type="ExpressionAtlas" id="U3KQJ5">
    <property type="expression patterns" value="baseline and differential"/>
</dbReference>
<dbReference type="HOGENOM" id="CLU_2941082_0_0_1"/>
<evidence type="ECO:0007829" key="5">
    <source>
        <dbReference type="PubMed" id="22814378"/>
    </source>
</evidence>
<name>U3KQJ5_HUMAN</name>
<keyword evidence="2" id="KW-1185">Reference proteome</keyword>
<dbReference type="AlphaFoldDB" id="U3KQJ5"/>